<organism evidence="2 3">
    <name type="scientific">Sporothrix bragantina</name>
    <dbReference type="NCBI Taxonomy" id="671064"/>
    <lineage>
        <taxon>Eukaryota</taxon>
        <taxon>Fungi</taxon>
        <taxon>Dikarya</taxon>
        <taxon>Ascomycota</taxon>
        <taxon>Pezizomycotina</taxon>
        <taxon>Sordariomycetes</taxon>
        <taxon>Sordariomycetidae</taxon>
        <taxon>Ophiostomatales</taxon>
        <taxon>Ophiostomataceae</taxon>
        <taxon>Sporothrix</taxon>
    </lineage>
</organism>
<dbReference type="GO" id="GO:0003993">
    <property type="term" value="F:acid phosphatase activity"/>
    <property type="evidence" value="ECO:0007669"/>
    <property type="project" value="UniProtKB-EC"/>
</dbReference>
<evidence type="ECO:0000313" key="3">
    <source>
        <dbReference type="Proteomes" id="UP001642406"/>
    </source>
</evidence>
<reference evidence="2 3" key="1">
    <citation type="submission" date="2024-01" db="EMBL/GenBank/DDBJ databases">
        <authorList>
            <person name="Allen C."/>
            <person name="Tagirdzhanova G."/>
        </authorList>
    </citation>
    <scope>NUCLEOTIDE SEQUENCE [LARGE SCALE GENOMIC DNA]</scope>
</reference>
<evidence type="ECO:0000256" key="1">
    <source>
        <dbReference type="ARBA" id="ARBA00022801"/>
    </source>
</evidence>
<dbReference type="SUPFAM" id="SSF53254">
    <property type="entry name" value="Phosphoglycerate mutase-like"/>
    <property type="match status" value="1"/>
</dbReference>
<keyword evidence="1 2" id="KW-0378">Hydrolase</keyword>
<sequence>MLMRHGERYPDYEDFGSDYEAILAEMASNVTTWKGDLAFLNDWTYYVEDAALYSEETTTGPYAGLLDAFSRGSEYRLRYGHLWDGKSVVPVFSSGYERVIETARYFGQGFFGYNYSTSAALNIISESTSQGADSLTPSCEADDSLYACYESVVTSLPPMDVAAARFNAQNPGLNLTGSDVTTLMQMAIFELNVRAYSPWMEAFTLDEWVAMGHIIDLLYYYCFGAHDNNITPVVAALGIDVPANPLPNDTVPFPSPYRAADIVPMGGHLTFERLTCNATAASPAGVYVRVVLNEAVVPLNLCQSGPGYSCPLANYSAIIDNIPKFDETCNTTASSPQYLDFFWNYNTSTQYNYQNGPIGYQFTDTTV</sequence>
<dbReference type="Proteomes" id="UP001642406">
    <property type="component" value="Unassembled WGS sequence"/>
</dbReference>
<dbReference type="EMBL" id="CAWUHC010000012">
    <property type="protein sequence ID" value="CAK7214430.1"/>
    <property type="molecule type" value="Genomic_DNA"/>
</dbReference>
<comment type="caution">
    <text evidence="2">The sequence shown here is derived from an EMBL/GenBank/DDBJ whole genome shotgun (WGS) entry which is preliminary data.</text>
</comment>
<dbReference type="EC" id="3.1.3.2" evidence="2"/>
<proteinExistence type="predicted"/>
<accession>A0ABP0B515</accession>
<name>A0ABP0B515_9PEZI</name>
<protein>
    <submittedName>
        <fullName evidence="2">Acid phosphatase pho5</fullName>
        <ecNumber evidence="2">3.1.3.2</ecNumber>
    </submittedName>
</protein>
<dbReference type="InterPro" id="IPR000560">
    <property type="entry name" value="His_Pase_clade-2"/>
</dbReference>
<dbReference type="Pfam" id="PF00328">
    <property type="entry name" value="His_Phos_2"/>
    <property type="match status" value="2"/>
</dbReference>
<keyword evidence="3" id="KW-1185">Reference proteome</keyword>
<dbReference type="PANTHER" id="PTHR20963:SF18">
    <property type="entry name" value="ACID PHOSPHATASE PHO11-RELATED"/>
    <property type="match status" value="1"/>
</dbReference>
<dbReference type="Gene3D" id="3.40.50.1240">
    <property type="entry name" value="Phosphoglycerate mutase-like"/>
    <property type="match status" value="2"/>
</dbReference>
<evidence type="ECO:0000313" key="2">
    <source>
        <dbReference type="EMBL" id="CAK7214430.1"/>
    </source>
</evidence>
<gene>
    <name evidence="2" type="primary">PHO5_1</name>
    <name evidence="2" type="ORF">SBRCBS47491_002140</name>
</gene>
<dbReference type="InterPro" id="IPR029033">
    <property type="entry name" value="His_PPase_superfam"/>
</dbReference>
<dbReference type="CDD" id="cd07061">
    <property type="entry name" value="HP_HAP_like"/>
    <property type="match status" value="1"/>
</dbReference>
<dbReference type="PANTHER" id="PTHR20963">
    <property type="entry name" value="MULTIPLE INOSITOL POLYPHOSPHATE PHOSPHATASE-RELATED"/>
    <property type="match status" value="1"/>
</dbReference>